<comment type="similarity">
    <text evidence="1">Belongs to the esterase D family.</text>
</comment>
<dbReference type="InterPro" id="IPR000801">
    <property type="entry name" value="Esterase-like"/>
</dbReference>
<proteinExistence type="inferred from homology"/>
<accession>A0AAD6MVS8</accession>
<gene>
    <name evidence="3" type="ORF">N7493_005822</name>
</gene>
<dbReference type="SUPFAM" id="SSF53474">
    <property type="entry name" value="alpha/beta-Hydrolases"/>
    <property type="match status" value="1"/>
</dbReference>
<evidence type="ECO:0000313" key="3">
    <source>
        <dbReference type="EMBL" id="KAJ5726795.1"/>
    </source>
</evidence>
<dbReference type="GO" id="GO:0017000">
    <property type="term" value="P:antibiotic biosynthetic process"/>
    <property type="evidence" value="ECO:0007669"/>
    <property type="project" value="UniProtKB-ARBA"/>
</dbReference>
<sequence>MGEIADADGHPTPVSLPNSEQFYLKNDQGKKYLIQISWPLLWEDREKPRSCPIIYLVDGNSMFVTATESSWRRGYSSRFNSGIIVAIGYPLEGKLYDIERRNLDLTPPSETSVPGHGKADDFLDFFQKSVKPAVRSRFPKISFEREALFGHSYGGLFALHGLFTRPGYFDCFMASSPSIWWNDRCILNEAERFLNETSLADEKVPSVMFFWGALEQNPPRWDNESDEDYDTRKQTALGFRMGDNALDLILKLEDSTRVRVLSKDEYEGEEHLSIVPCSVSRALTKFFEEWPLKKSES</sequence>
<dbReference type="EMBL" id="JAQJAN010000007">
    <property type="protein sequence ID" value="KAJ5726795.1"/>
    <property type="molecule type" value="Genomic_DNA"/>
</dbReference>
<dbReference type="GO" id="GO:0072330">
    <property type="term" value="P:monocarboxylic acid biosynthetic process"/>
    <property type="evidence" value="ECO:0007669"/>
    <property type="project" value="UniProtKB-ARBA"/>
</dbReference>
<evidence type="ECO:0000256" key="2">
    <source>
        <dbReference type="ARBA" id="ARBA00022801"/>
    </source>
</evidence>
<dbReference type="PANTHER" id="PTHR40841">
    <property type="entry name" value="SIDEROPHORE TRIACETYLFUSARININE C ESTERASE"/>
    <property type="match status" value="1"/>
</dbReference>
<protein>
    <submittedName>
        <fullName evidence="3">Siderophore esterase</fullName>
    </submittedName>
</protein>
<organism evidence="3 4">
    <name type="scientific">Penicillium malachiteum</name>
    <dbReference type="NCBI Taxonomy" id="1324776"/>
    <lineage>
        <taxon>Eukaryota</taxon>
        <taxon>Fungi</taxon>
        <taxon>Dikarya</taxon>
        <taxon>Ascomycota</taxon>
        <taxon>Pezizomycotina</taxon>
        <taxon>Eurotiomycetes</taxon>
        <taxon>Eurotiomycetidae</taxon>
        <taxon>Eurotiales</taxon>
        <taxon>Aspergillaceae</taxon>
        <taxon>Penicillium</taxon>
    </lineage>
</organism>
<evidence type="ECO:0000256" key="1">
    <source>
        <dbReference type="ARBA" id="ARBA00005622"/>
    </source>
</evidence>
<reference evidence="3" key="1">
    <citation type="journal article" date="2023" name="IMA Fungus">
        <title>Comparative genomic study of the Penicillium genus elucidates a diverse pangenome and 15 lateral gene transfer events.</title>
        <authorList>
            <person name="Petersen C."/>
            <person name="Sorensen T."/>
            <person name="Nielsen M.R."/>
            <person name="Sondergaard T.E."/>
            <person name="Sorensen J.L."/>
            <person name="Fitzpatrick D.A."/>
            <person name="Frisvad J.C."/>
            <person name="Nielsen K.L."/>
        </authorList>
    </citation>
    <scope>NUCLEOTIDE SEQUENCE</scope>
    <source>
        <strain evidence="3">IBT 17514</strain>
    </source>
</reference>
<dbReference type="GO" id="GO:0016788">
    <property type="term" value="F:hydrolase activity, acting on ester bonds"/>
    <property type="evidence" value="ECO:0007669"/>
    <property type="project" value="TreeGrafter"/>
</dbReference>
<keyword evidence="2" id="KW-0378">Hydrolase</keyword>
<dbReference type="Pfam" id="PF00756">
    <property type="entry name" value="Esterase"/>
    <property type="match status" value="1"/>
</dbReference>
<evidence type="ECO:0000313" key="4">
    <source>
        <dbReference type="Proteomes" id="UP001215712"/>
    </source>
</evidence>
<reference evidence="3" key="2">
    <citation type="submission" date="2023-01" db="EMBL/GenBank/DDBJ databases">
        <authorList>
            <person name="Petersen C."/>
        </authorList>
    </citation>
    <scope>NUCLEOTIDE SEQUENCE</scope>
    <source>
        <strain evidence="3">IBT 17514</strain>
    </source>
</reference>
<dbReference type="AlphaFoldDB" id="A0AAD6MVS8"/>
<name>A0AAD6MVS8_9EURO</name>
<dbReference type="PANTHER" id="PTHR40841:SF2">
    <property type="entry name" value="SIDEROPHORE-DEGRADING ESTERASE (EUROFUNG)"/>
    <property type="match status" value="1"/>
</dbReference>
<dbReference type="InterPro" id="IPR052558">
    <property type="entry name" value="Siderophore_Hydrolase_D"/>
</dbReference>
<dbReference type="InterPro" id="IPR029058">
    <property type="entry name" value="AB_hydrolase_fold"/>
</dbReference>
<dbReference type="Proteomes" id="UP001215712">
    <property type="component" value="Unassembled WGS sequence"/>
</dbReference>
<dbReference type="Gene3D" id="3.40.50.1820">
    <property type="entry name" value="alpha/beta hydrolase"/>
    <property type="match status" value="1"/>
</dbReference>
<keyword evidence="4" id="KW-1185">Reference proteome</keyword>
<comment type="caution">
    <text evidence="3">The sequence shown here is derived from an EMBL/GenBank/DDBJ whole genome shotgun (WGS) entry which is preliminary data.</text>
</comment>